<dbReference type="EMBL" id="QGKX02000996">
    <property type="protein sequence ID" value="KAF3553154.1"/>
    <property type="molecule type" value="Genomic_DNA"/>
</dbReference>
<sequence>MEIRRAYRCGKREMAEVMKNRRDRFSCEFGELKGNYQALGNYRECRGTVGGLYLMQDSEYSFVVENARQTWRMNERDIYFSIPQIEERIWEQREPIPVFHDTVEAKMGAPDETGEMNQPTTPLDVNDYSVRRSMTGCGRVSCSGTGHAWL</sequence>
<gene>
    <name evidence="1" type="ORF">F2Q69_00013647</name>
</gene>
<dbReference type="Proteomes" id="UP000712600">
    <property type="component" value="Unassembled WGS sequence"/>
</dbReference>
<comment type="caution">
    <text evidence="1">The sequence shown here is derived from an EMBL/GenBank/DDBJ whole genome shotgun (WGS) entry which is preliminary data.</text>
</comment>
<proteinExistence type="predicted"/>
<name>A0A8S9QJY1_BRACR</name>
<evidence type="ECO:0000313" key="2">
    <source>
        <dbReference type="Proteomes" id="UP000712600"/>
    </source>
</evidence>
<organism evidence="1 2">
    <name type="scientific">Brassica cretica</name>
    <name type="common">Mustard</name>
    <dbReference type="NCBI Taxonomy" id="69181"/>
    <lineage>
        <taxon>Eukaryota</taxon>
        <taxon>Viridiplantae</taxon>
        <taxon>Streptophyta</taxon>
        <taxon>Embryophyta</taxon>
        <taxon>Tracheophyta</taxon>
        <taxon>Spermatophyta</taxon>
        <taxon>Magnoliopsida</taxon>
        <taxon>eudicotyledons</taxon>
        <taxon>Gunneridae</taxon>
        <taxon>Pentapetalae</taxon>
        <taxon>rosids</taxon>
        <taxon>malvids</taxon>
        <taxon>Brassicales</taxon>
        <taxon>Brassicaceae</taxon>
        <taxon>Brassiceae</taxon>
        <taxon>Brassica</taxon>
    </lineage>
</organism>
<dbReference type="AlphaFoldDB" id="A0A8S9QJY1"/>
<protein>
    <submittedName>
        <fullName evidence="1">Uncharacterized protein</fullName>
    </submittedName>
</protein>
<reference evidence="1" key="1">
    <citation type="submission" date="2019-12" db="EMBL/GenBank/DDBJ databases">
        <title>Genome sequencing and annotation of Brassica cretica.</title>
        <authorList>
            <person name="Studholme D.J."/>
            <person name="Sarris P."/>
        </authorList>
    </citation>
    <scope>NUCLEOTIDE SEQUENCE</scope>
    <source>
        <strain evidence="1">PFS-109/04</strain>
        <tissue evidence="1">Leaf</tissue>
    </source>
</reference>
<accession>A0A8S9QJY1</accession>
<evidence type="ECO:0000313" key="1">
    <source>
        <dbReference type="EMBL" id="KAF3553154.1"/>
    </source>
</evidence>